<dbReference type="EMBL" id="LGGH01000003">
    <property type="protein sequence ID" value="KUK68632.1"/>
    <property type="molecule type" value="Genomic_DNA"/>
</dbReference>
<dbReference type="AlphaFoldDB" id="A0A117LUU0"/>
<sequence length="49" mass="5496">EDTFYFLEVNTIPGMTDLSDLPMSARAMGMTFEDVVGGVVEVAEKRNRR</sequence>
<protein>
    <submittedName>
        <fullName evidence="2">D-alanine--D-alanine ligase</fullName>
    </submittedName>
</protein>
<dbReference type="SUPFAM" id="SSF56059">
    <property type="entry name" value="Glutathione synthetase ATP-binding domain-like"/>
    <property type="match status" value="1"/>
</dbReference>
<dbReference type="Gene3D" id="3.30.470.20">
    <property type="entry name" value="ATP-grasp fold, B domain"/>
    <property type="match status" value="1"/>
</dbReference>
<dbReference type="Pfam" id="PF07478">
    <property type="entry name" value="Dala_Dala_lig_C"/>
    <property type="match status" value="1"/>
</dbReference>
<dbReference type="PATRIC" id="fig|1236046.6.peg.1198"/>
<accession>A0A117LUU0</accession>
<evidence type="ECO:0000259" key="1">
    <source>
        <dbReference type="Pfam" id="PF07478"/>
    </source>
</evidence>
<evidence type="ECO:0000313" key="2">
    <source>
        <dbReference type="EMBL" id="KUK68632.1"/>
    </source>
</evidence>
<dbReference type="InterPro" id="IPR011095">
    <property type="entry name" value="Dala_Dala_lig_C"/>
</dbReference>
<gene>
    <name evidence="2" type="ORF">XD86_0033</name>
</gene>
<feature type="non-terminal residue" evidence="2">
    <location>
        <position position="1"/>
    </location>
</feature>
<dbReference type="GO" id="GO:0008716">
    <property type="term" value="F:D-alanine-D-alanine ligase activity"/>
    <property type="evidence" value="ECO:0007669"/>
    <property type="project" value="InterPro"/>
</dbReference>
<dbReference type="Proteomes" id="UP000054260">
    <property type="component" value="Unassembled WGS sequence"/>
</dbReference>
<organism evidence="2 3">
    <name type="scientific">Mesotoga infera</name>
    <dbReference type="NCBI Taxonomy" id="1236046"/>
    <lineage>
        <taxon>Bacteria</taxon>
        <taxon>Thermotogati</taxon>
        <taxon>Thermotogota</taxon>
        <taxon>Thermotogae</taxon>
        <taxon>Kosmotogales</taxon>
        <taxon>Kosmotogaceae</taxon>
        <taxon>Mesotoga</taxon>
    </lineage>
</organism>
<keyword evidence="2" id="KW-0436">Ligase</keyword>
<name>A0A117LUU0_9BACT</name>
<proteinExistence type="predicted"/>
<reference evidence="3" key="1">
    <citation type="journal article" date="2015" name="MBio">
        <title>Genome-Resolved Metagenomic Analysis Reveals Roles for Candidate Phyla and Other Microbial Community Members in Biogeochemical Transformations in Oil Reservoirs.</title>
        <authorList>
            <person name="Hu P."/>
            <person name="Tom L."/>
            <person name="Singh A."/>
            <person name="Thomas B.C."/>
            <person name="Baker B.J."/>
            <person name="Piceno Y.M."/>
            <person name="Andersen G.L."/>
            <person name="Banfield J.F."/>
        </authorList>
    </citation>
    <scope>NUCLEOTIDE SEQUENCE [LARGE SCALE GENOMIC DNA]</scope>
</reference>
<feature type="domain" description="D-alanine--D-alanine ligase C-terminal" evidence="1">
    <location>
        <begin position="1"/>
        <end position="40"/>
    </location>
</feature>
<comment type="caution">
    <text evidence="2">The sequence shown here is derived from an EMBL/GenBank/DDBJ whole genome shotgun (WGS) entry which is preliminary data.</text>
</comment>
<evidence type="ECO:0000313" key="3">
    <source>
        <dbReference type="Proteomes" id="UP000054260"/>
    </source>
</evidence>